<dbReference type="Proteomes" id="UP000078542">
    <property type="component" value="Unassembled WGS sequence"/>
</dbReference>
<dbReference type="Gene3D" id="2.30.39.10">
    <property type="entry name" value="Alpha-1-antitrypsin, domain 1"/>
    <property type="match status" value="1"/>
</dbReference>
<dbReference type="SUPFAM" id="SSF56574">
    <property type="entry name" value="Serpins"/>
    <property type="match status" value="1"/>
</dbReference>
<evidence type="ECO:0000256" key="1">
    <source>
        <dbReference type="ARBA" id="ARBA00022690"/>
    </source>
</evidence>
<dbReference type="InterPro" id="IPR000215">
    <property type="entry name" value="Serpin_fam"/>
</dbReference>
<evidence type="ECO:0000313" key="6">
    <source>
        <dbReference type="Proteomes" id="UP000078542"/>
    </source>
</evidence>
<dbReference type="GO" id="GO:0004867">
    <property type="term" value="F:serine-type endopeptidase inhibitor activity"/>
    <property type="evidence" value="ECO:0007669"/>
    <property type="project" value="UniProtKB-KW"/>
</dbReference>
<dbReference type="InterPro" id="IPR042178">
    <property type="entry name" value="Serpin_sf_1"/>
</dbReference>
<dbReference type="EMBL" id="KQ977231">
    <property type="protein sequence ID" value="KYN04755.1"/>
    <property type="molecule type" value="Genomic_DNA"/>
</dbReference>
<feature type="domain" description="Serpin" evidence="4">
    <location>
        <begin position="11"/>
        <end position="385"/>
    </location>
</feature>
<sequence length="388" mass="44790">MFADACYKFALESLKKCIMMEPKANFFFSPHLLYHKLLMVYFGAIYDFEEALGRVLYIPKGMTKNTVEKYYNCEEVNQFCYIVKGFENSYTCQTYCKIMIDDSKGLYVETMNIFSATNSVKECNFRYRPELKRHFVNNTVKCLTQGGIQNMLPSNSIDNTTEIIMFNTIYCKGQFDSSYDFDISNNENKERVIVKQANCKNKNFNNHKSEHLDVCIIEVPCKESMITTFFFFPSLDLKNDKNLTESEKLIKLIEQLTTEEGSQELRKLLDNGMTQQVDTSFPIFKIEHDMPIYELLDMLGIPDFTPDLCTAELHEFSSHSLKLGDAVHRVNINLTKSDIIATASNVLFTYNGCEHVRKVPETVDITSPGICLIYDRSHSSIIFCGMLW</sequence>
<accession>A0A195CVU3</accession>
<gene>
    <name evidence="5" type="ORF">ALC62_04391</name>
</gene>
<dbReference type="Gene3D" id="3.30.497.10">
    <property type="entry name" value="Antithrombin, subunit I, domain 2"/>
    <property type="match status" value="1"/>
</dbReference>
<keyword evidence="2" id="KW-0722">Serine protease inhibitor</keyword>
<evidence type="ECO:0000256" key="3">
    <source>
        <dbReference type="RuleBase" id="RU000411"/>
    </source>
</evidence>
<protein>
    <submittedName>
        <fullName evidence="5">Serpin B4</fullName>
    </submittedName>
</protein>
<dbReference type="AlphaFoldDB" id="A0A195CVU3"/>
<keyword evidence="6" id="KW-1185">Reference proteome</keyword>
<dbReference type="PANTHER" id="PTHR11461">
    <property type="entry name" value="SERINE PROTEASE INHIBITOR, SERPIN"/>
    <property type="match status" value="1"/>
</dbReference>
<organism evidence="5 6">
    <name type="scientific">Cyphomyrmex costatus</name>
    <dbReference type="NCBI Taxonomy" id="456900"/>
    <lineage>
        <taxon>Eukaryota</taxon>
        <taxon>Metazoa</taxon>
        <taxon>Ecdysozoa</taxon>
        <taxon>Arthropoda</taxon>
        <taxon>Hexapoda</taxon>
        <taxon>Insecta</taxon>
        <taxon>Pterygota</taxon>
        <taxon>Neoptera</taxon>
        <taxon>Endopterygota</taxon>
        <taxon>Hymenoptera</taxon>
        <taxon>Apocrita</taxon>
        <taxon>Aculeata</taxon>
        <taxon>Formicoidea</taxon>
        <taxon>Formicidae</taxon>
        <taxon>Myrmicinae</taxon>
        <taxon>Cyphomyrmex</taxon>
    </lineage>
</organism>
<evidence type="ECO:0000313" key="5">
    <source>
        <dbReference type="EMBL" id="KYN04755.1"/>
    </source>
</evidence>
<reference evidence="5 6" key="1">
    <citation type="submission" date="2016-03" db="EMBL/GenBank/DDBJ databases">
        <title>Cyphomyrmex costatus WGS genome.</title>
        <authorList>
            <person name="Nygaard S."/>
            <person name="Hu H."/>
            <person name="Boomsma J."/>
            <person name="Zhang G."/>
        </authorList>
    </citation>
    <scope>NUCLEOTIDE SEQUENCE [LARGE SCALE GENOMIC DNA]</scope>
    <source>
        <strain evidence="5">MS0001</strain>
        <tissue evidence="5">Whole body</tissue>
    </source>
</reference>
<comment type="similarity">
    <text evidence="3">Belongs to the serpin family.</text>
</comment>
<dbReference type="InterPro" id="IPR023796">
    <property type="entry name" value="Serpin_dom"/>
</dbReference>
<dbReference type="Pfam" id="PF00079">
    <property type="entry name" value="Serpin"/>
    <property type="match status" value="1"/>
</dbReference>
<dbReference type="STRING" id="456900.A0A195CVU3"/>
<dbReference type="InterPro" id="IPR036186">
    <property type="entry name" value="Serpin_sf"/>
</dbReference>
<name>A0A195CVU3_9HYME</name>
<proteinExistence type="inferred from homology"/>
<dbReference type="PANTHER" id="PTHR11461:SF278">
    <property type="entry name" value="SERINE PROTEASE INHIBITOR 88EA"/>
    <property type="match status" value="1"/>
</dbReference>
<evidence type="ECO:0000259" key="4">
    <source>
        <dbReference type="SMART" id="SM00093"/>
    </source>
</evidence>
<keyword evidence="1" id="KW-0646">Protease inhibitor</keyword>
<dbReference type="GO" id="GO:0005615">
    <property type="term" value="C:extracellular space"/>
    <property type="evidence" value="ECO:0007669"/>
    <property type="project" value="InterPro"/>
</dbReference>
<dbReference type="SMART" id="SM00093">
    <property type="entry name" value="SERPIN"/>
    <property type="match status" value="1"/>
</dbReference>
<dbReference type="InterPro" id="IPR042185">
    <property type="entry name" value="Serpin_sf_2"/>
</dbReference>
<evidence type="ECO:0000256" key="2">
    <source>
        <dbReference type="ARBA" id="ARBA00022900"/>
    </source>
</evidence>